<evidence type="ECO:0008006" key="3">
    <source>
        <dbReference type="Google" id="ProtNLM"/>
    </source>
</evidence>
<proteinExistence type="predicted"/>
<protein>
    <recommendedName>
        <fullName evidence="3">Outer membrane protein beta-barrel domain-containing protein</fullName>
    </recommendedName>
</protein>
<dbReference type="Proteomes" id="UP000226437">
    <property type="component" value="Unassembled WGS sequence"/>
</dbReference>
<accession>A0A2G0CGT2</accession>
<dbReference type="AlphaFoldDB" id="A0A2G0CGT2"/>
<reference evidence="1 2" key="1">
    <citation type="submission" date="2017-10" db="EMBL/GenBank/DDBJ databases">
        <title>The draft genome sequence of Lewinella marina KCTC 32374.</title>
        <authorList>
            <person name="Wang K."/>
        </authorList>
    </citation>
    <scope>NUCLEOTIDE SEQUENCE [LARGE SCALE GENOMIC DNA]</scope>
    <source>
        <strain evidence="1 2">MKG-38</strain>
    </source>
</reference>
<sequence>MPQVHRYDHPYRFLALLLCLLPWLPGSGLKAQSPLDVGFHFSPQLRYVGSSAAGEVPTTGTYTRGKDGLSVGAGAGLYLEYEITPYWYLRGGVDFSYKRNYYATEKVVIEADTTLKGRNQVIFSSIEIPVAVVYRFDYLDNGDNFLVGVSTTLNRRLSNPRAWSTFGGNRGVKNKVDFAPRTVTVFAGYEREIFPYVLTSLEPYLTYAPTRFRLESTTESKVWLEAGLSVRVRLDN</sequence>
<keyword evidence="2" id="KW-1185">Reference proteome</keyword>
<evidence type="ECO:0000313" key="2">
    <source>
        <dbReference type="Proteomes" id="UP000226437"/>
    </source>
</evidence>
<name>A0A2G0CGT2_9BACT</name>
<dbReference type="RefSeq" id="WP_099105785.1">
    <property type="nucleotide sequence ID" value="NZ_JAATJF010000002.1"/>
</dbReference>
<gene>
    <name evidence="1" type="ORF">CGL56_06835</name>
</gene>
<dbReference type="EMBL" id="PDLO01000002">
    <property type="protein sequence ID" value="PHK99168.1"/>
    <property type="molecule type" value="Genomic_DNA"/>
</dbReference>
<comment type="caution">
    <text evidence="1">The sequence shown here is derived from an EMBL/GenBank/DDBJ whole genome shotgun (WGS) entry which is preliminary data.</text>
</comment>
<organism evidence="1 2">
    <name type="scientific">Neolewinella marina</name>
    <dbReference type="NCBI Taxonomy" id="438751"/>
    <lineage>
        <taxon>Bacteria</taxon>
        <taxon>Pseudomonadati</taxon>
        <taxon>Bacteroidota</taxon>
        <taxon>Saprospiria</taxon>
        <taxon>Saprospirales</taxon>
        <taxon>Lewinellaceae</taxon>
        <taxon>Neolewinella</taxon>
    </lineage>
</organism>
<dbReference type="OrthoDB" id="1491904at2"/>
<evidence type="ECO:0000313" key="1">
    <source>
        <dbReference type="EMBL" id="PHK99168.1"/>
    </source>
</evidence>